<dbReference type="GeneID" id="63849968"/>
<keyword evidence="3" id="KW-1185">Reference proteome</keyword>
<evidence type="ECO:0000313" key="3">
    <source>
        <dbReference type="Proteomes" id="UP000800039"/>
    </source>
</evidence>
<comment type="caution">
    <text evidence="2">The sequence shown here is derived from an EMBL/GenBank/DDBJ whole genome shotgun (WGS) entry which is preliminary data.</text>
</comment>
<proteinExistence type="predicted"/>
<feature type="region of interest" description="Disordered" evidence="1">
    <location>
        <begin position="161"/>
        <end position="193"/>
    </location>
</feature>
<feature type="region of interest" description="Disordered" evidence="1">
    <location>
        <begin position="295"/>
        <end position="333"/>
    </location>
</feature>
<feature type="region of interest" description="Disordered" evidence="1">
    <location>
        <begin position="208"/>
        <end position="250"/>
    </location>
</feature>
<dbReference type="Proteomes" id="UP000800039">
    <property type="component" value="Unassembled WGS sequence"/>
</dbReference>
<evidence type="ECO:0000256" key="1">
    <source>
        <dbReference type="SAM" id="MobiDB-lite"/>
    </source>
</evidence>
<feature type="compositionally biased region" description="Polar residues" evidence="1">
    <location>
        <begin position="241"/>
        <end position="250"/>
    </location>
</feature>
<organism evidence="2 3">
    <name type="scientific">Cucurbitaria berberidis CBS 394.84</name>
    <dbReference type="NCBI Taxonomy" id="1168544"/>
    <lineage>
        <taxon>Eukaryota</taxon>
        <taxon>Fungi</taxon>
        <taxon>Dikarya</taxon>
        <taxon>Ascomycota</taxon>
        <taxon>Pezizomycotina</taxon>
        <taxon>Dothideomycetes</taxon>
        <taxon>Pleosporomycetidae</taxon>
        <taxon>Pleosporales</taxon>
        <taxon>Pleosporineae</taxon>
        <taxon>Cucurbitariaceae</taxon>
        <taxon>Cucurbitaria</taxon>
    </lineage>
</organism>
<dbReference type="OrthoDB" id="3909054at2759"/>
<gene>
    <name evidence="2" type="ORF">K460DRAFT_362861</name>
</gene>
<feature type="region of interest" description="Disordered" evidence="1">
    <location>
        <begin position="1"/>
        <end position="27"/>
    </location>
</feature>
<feature type="region of interest" description="Disordered" evidence="1">
    <location>
        <begin position="84"/>
        <end position="144"/>
    </location>
</feature>
<name>A0A9P4GW46_9PLEO</name>
<dbReference type="AlphaFoldDB" id="A0A9P4GW46"/>
<sequence length="415" mass="45345">MESRQPEPPARAESPRPSTQRQRSNSYPIVEALGCSTPEAQLLLAEGRAAVSKRRAHSRRNHSVNDGTITTFDPRHHLDFLNGPAPAPAPVPTCEQQRPAPFEARNSHARIPSDASDRSTATVVAQPREDDSRTTTPTNPNPLGNYSANLAQFIKAQLRNIPTYTPGHDPTSPRSCPDLSIRAQTPPQPPNQVVRRPIEAPKVIQIPPIRPPMQSQFSAWSSADDDTDDDVPSMPNVQHHYPTNDNMSKGSNYTPSVLGFYEGSTHSSFLFSSTPVDEEEEPDTAKAFTFPDQSAELAPSPASHHDGDYPSSDLSRPQLTSLSAPSANSSASNSSYFDCKRPISLTAQLKDRIIAAVTPPTRQGKMLTAVSPWEGSALTNVHDVFVESQHRVHVDGMSFDMQRDFIMPNSMGTTC</sequence>
<feature type="compositionally biased region" description="Low complexity" evidence="1">
    <location>
        <begin position="321"/>
        <end position="333"/>
    </location>
</feature>
<reference evidence="2" key="1">
    <citation type="submission" date="2020-01" db="EMBL/GenBank/DDBJ databases">
        <authorList>
            <consortium name="DOE Joint Genome Institute"/>
            <person name="Haridas S."/>
            <person name="Albert R."/>
            <person name="Binder M."/>
            <person name="Bloem J."/>
            <person name="Labutti K."/>
            <person name="Salamov A."/>
            <person name="Andreopoulos B."/>
            <person name="Baker S.E."/>
            <person name="Barry K."/>
            <person name="Bills G."/>
            <person name="Bluhm B.H."/>
            <person name="Cannon C."/>
            <person name="Castanera R."/>
            <person name="Culley D.E."/>
            <person name="Daum C."/>
            <person name="Ezra D."/>
            <person name="Gonzalez J.B."/>
            <person name="Henrissat B."/>
            <person name="Kuo A."/>
            <person name="Liang C."/>
            <person name="Lipzen A."/>
            <person name="Lutzoni F."/>
            <person name="Magnuson J."/>
            <person name="Mondo S."/>
            <person name="Nolan M."/>
            <person name="Ohm R."/>
            <person name="Pangilinan J."/>
            <person name="Park H.-J."/>
            <person name="Ramirez L."/>
            <person name="Alfaro M."/>
            <person name="Sun H."/>
            <person name="Tritt A."/>
            <person name="Yoshinaga Y."/>
            <person name="Zwiers L.-H."/>
            <person name="Turgeon B.G."/>
            <person name="Goodwin S.B."/>
            <person name="Spatafora J.W."/>
            <person name="Crous P.W."/>
            <person name="Grigoriev I.V."/>
        </authorList>
    </citation>
    <scope>NUCLEOTIDE SEQUENCE</scope>
    <source>
        <strain evidence="2">CBS 394.84</strain>
    </source>
</reference>
<dbReference type="EMBL" id="ML976614">
    <property type="protein sequence ID" value="KAF1852101.1"/>
    <property type="molecule type" value="Genomic_DNA"/>
</dbReference>
<evidence type="ECO:0000313" key="2">
    <source>
        <dbReference type="EMBL" id="KAF1852101.1"/>
    </source>
</evidence>
<accession>A0A9P4GW46</accession>
<dbReference type="RefSeq" id="XP_040794664.1">
    <property type="nucleotide sequence ID" value="XM_040932717.1"/>
</dbReference>
<protein>
    <submittedName>
        <fullName evidence="2">Uncharacterized protein</fullName>
    </submittedName>
</protein>